<feature type="transmembrane region" description="Helical" evidence="6">
    <location>
        <begin position="140"/>
        <end position="163"/>
    </location>
</feature>
<feature type="transmembrane region" description="Helical" evidence="6">
    <location>
        <begin position="301"/>
        <end position="326"/>
    </location>
</feature>
<feature type="transmembrane region" description="Helical" evidence="6">
    <location>
        <begin position="225"/>
        <end position="248"/>
    </location>
</feature>
<keyword evidence="4 6" id="KW-1133">Transmembrane helix</keyword>
<dbReference type="AlphaFoldDB" id="A0ABD4T5K8"/>
<feature type="transmembrane region" description="Helical" evidence="6">
    <location>
        <begin position="260"/>
        <end position="281"/>
    </location>
</feature>
<feature type="transmembrane region" description="Helical" evidence="6">
    <location>
        <begin position="26"/>
        <end position="43"/>
    </location>
</feature>
<dbReference type="PANTHER" id="PTHR21716">
    <property type="entry name" value="TRANSMEMBRANE PROTEIN"/>
    <property type="match status" value="1"/>
</dbReference>
<dbReference type="InterPro" id="IPR002549">
    <property type="entry name" value="AI-2E-like"/>
</dbReference>
<evidence type="ECO:0000256" key="4">
    <source>
        <dbReference type="ARBA" id="ARBA00022989"/>
    </source>
</evidence>
<geneLocation type="plasmid" evidence="7">
    <name>unnamed18</name>
</geneLocation>
<name>A0ABD4T5K8_9CYAN</name>
<comment type="similarity">
    <text evidence="2">Belongs to the autoinducer-2 exporter (AI-2E) (TC 2.A.86) family.</text>
</comment>
<feature type="transmembrane region" description="Helical" evidence="6">
    <location>
        <begin position="55"/>
        <end position="80"/>
    </location>
</feature>
<keyword evidence="8" id="KW-1185">Reference proteome</keyword>
<proteinExistence type="inferred from homology"/>
<comment type="caution">
    <text evidence="7">The sequence shown here is derived from an EMBL/GenBank/DDBJ whole genome shotgun (WGS) entry which is preliminary data.</text>
</comment>
<keyword evidence="3 6" id="KW-0812">Transmembrane</keyword>
<organism evidence="7 8">
    <name type="scientific">Lyngbya confervoides BDU141951</name>
    <dbReference type="NCBI Taxonomy" id="1574623"/>
    <lineage>
        <taxon>Bacteria</taxon>
        <taxon>Bacillati</taxon>
        <taxon>Cyanobacteriota</taxon>
        <taxon>Cyanophyceae</taxon>
        <taxon>Oscillatoriophycideae</taxon>
        <taxon>Oscillatoriales</taxon>
        <taxon>Microcoleaceae</taxon>
        <taxon>Lyngbya</taxon>
    </lineage>
</organism>
<evidence type="ECO:0000256" key="6">
    <source>
        <dbReference type="SAM" id="Phobius"/>
    </source>
</evidence>
<dbReference type="Proteomes" id="UP000031561">
    <property type="component" value="Unassembled WGS sequence"/>
</dbReference>
<comment type="subcellular location">
    <subcellularLocation>
        <location evidence="1">Membrane</location>
        <topology evidence="1">Multi-pass membrane protein</topology>
    </subcellularLocation>
</comment>
<evidence type="ECO:0000256" key="2">
    <source>
        <dbReference type="ARBA" id="ARBA00009773"/>
    </source>
</evidence>
<dbReference type="RefSeq" id="WP_166282736.1">
    <property type="nucleotide sequence ID" value="NZ_JTHE03000078.1"/>
</dbReference>
<evidence type="ECO:0000256" key="3">
    <source>
        <dbReference type="ARBA" id="ARBA00022692"/>
    </source>
</evidence>
<protein>
    <submittedName>
        <fullName evidence="7">AI-2E family transporter</fullName>
    </submittedName>
</protein>
<sequence length="348" mass="38791">MRLGSWVGILCLMLSLYILWEIRQVLLVGFAAVVLATCLNRLVQLFQRYSLRRGMAVILTVLLFLLFVTGFVGVIVPPLLAQLQELRTDLPSDLEQVESWVDLLRGYIPAPLWSEIEKMNGLGDQLQSRIGDLVGQFFDVFAASFTVLLNIVLTFAVTVMFLANPKPYRQAFILLFPSFYRRRISRILDQCEKSLVGWVVGILFNMSVITIFSGLGLGLLRVKLVLVNAFLAGLLTFIPNLGPTISVFPPALLALTDAPWKAIAVVALYMGIQQVESNILTPLVMERQVSLLPAFTLLSQAAFSIFFGLLGLFLALPIVVVLQVWIREILIRDILNPWKTGPCKAKQG</sequence>
<evidence type="ECO:0000256" key="5">
    <source>
        <dbReference type="ARBA" id="ARBA00023136"/>
    </source>
</evidence>
<feature type="transmembrane region" description="Helical" evidence="6">
    <location>
        <begin position="5"/>
        <end position="20"/>
    </location>
</feature>
<dbReference type="Pfam" id="PF01594">
    <property type="entry name" value="AI-2E_transport"/>
    <property type="match status" value="1"/>
</dbReference>
<keyword evidence="7" id="KW-0614">Plasmid</keyword>
<evidence type="ECO:0000313" key="7">
    <source>
        <dbReference type="EMBL" id="MCM1983760.1"/>
    </source>
</evidence>
<dbReference type="EMBL" id="JTHE03000078">
    <property type="protein sequence ID" value="MCM1983760.1"/>
    <property type="molecule type" value="Genomic_DNA"/>
</dbReference>
<feature type="transmembrane region" description="Helical" evidence="6">
    <location>
        <begin position="195"/>
        <end position="219"/>
    </location>
</feature>
<reference evidence="7 8" key="1">
    <citation type="journal article" date="2015" name="Genome Announc.">
        <title>Draft Genome Sequence of Filamentous Marine Cyanobacterium Lyngbya confervoides Strain BDU141951.</title>
        <authorList>
            <person name="Chandrababunaidu M.M."/>
            <person name="Sen D."/>
            <person name="Tripathy S."/>
        </authorList>
    </citation>
    <scope>NUCLEOTIDE SEQUENCE [LARGE SCALE GENOMIC DNA]</scope>
    <source>
        <strain evidence="7 8">BDU141951</strain>
    </source>
</reference>
<keyword evidence="5 6" id="KW-0472">Membrane</keyword>
<gene>
    <name evidence="7" type="ORF">QQ91_0013120</name>
</gene>
<evidence type="ECO:0000256" key="1">
    <source>
        <dbReference type="ARBA" id="ARBA00004141"/>
    </source>
</evidence>
<accession>A0ABD4T5K8</accession>
<dbReference type="PANTHER" id="PTHR21716:SF62">
    <property type="entry name" value="TRANSPORT PROTEIN YDBI-RELATED"/>
    <property type="match status" value="1"/>
</dbReference>
<dbReference type="GO" id="GO:0016020">
    <property type="term" value="C:membrane"/>
    <property type="evidence" value="ECO:0007669"/>
    <property type="project" value="UniProtKB-SubCell"/>
</dbReference>
<evidence type="ECO:0000313" key="8">
    <source>
        <dbReference type="Proteomes" id="UP000031561"/>
    </source>
</evidence>